<proteinExistence type="predicted"/>
<feature type="compositionally biased region" description="Polar residues" evidence="1">
    <location>
        <begin position="10"/>
        <end position="26"/>
    </location>
</feature>
<evidence type="ECO:0000256" key="1">
    <source>
        <dbReference type="SAM" id="MobiDB-lite"/>
    </source>
</evidence>
<dbReference type="AlphaFoldDB" id="A0A6J4MME0"/>
<feature type="region of interest" description="Disordered" evidence="1">
    <location>
        <begin position="1"/>
        <end position="26"/>
    </location>
</feature>
<dbReference type="EMBL" id="CADCTZ010000704">
    <property type="protein sequence ID" value="CAA9362114.1"/>
    <property type="molecule type" value="Genomic_DNA"/>
</dbReference>
<gene>
    <name evidence="2" type="ORF">AVDCRST_MAG84-3558</name>
</gene>
<reference evidence="2" key="1">
    <citation type="submission" date="2020-02" db="EMBL/GenBank/DDBJ databases">
        <authorList>
            <person name="Meier V. D."/>
        </authorList>
    </citation>
    <scope>NUCLEOTIDE SEQUENCE</scope>
    <source>
        <strain evidence="2">AVDCRST_MAG84</strain>
    </source>
</reference>
<organism evidence="2">
    <name type="scientific">uncultured Microcoleus sp</name>
    <dbReference type="NCBI Taxonomy" id="259945"/>
    <lineage>
        <taxon>Bacteria</taxon>
        <taxon>Bacillati</taxon>
        <taxon>Cyanobacteriota</taxon>
        <taxon>Cyanophyceae</taxon>
        <taxon>Oscillatoriophycideae</taxon>
        <taxon>Oscillatoriales</taxon>
        <taxon>Microcoleaceae</taxon>
        <taxon>Microcoleus</taxon>
        <taxon>environmental samples</taxon>
    </lineage>
</organism>
<protein>
    <submittedName>
        <fullName evidence="2">Uncharacterized protein</fullName>
    </submittedName>
</protein>
<name>A0A6J4MME0_9CYAN</name>
<evidence type="ECO:0000313" key="2">
    <source>
        <dbReference type="EMBL" id="CAA9362114.1"/>
    </source>
</evidence>
<accession>A0A6J4MME0</accession>
<sequence>MHSDKETGFFTESANHNPSFRPSNPVSEPPCVQDYFIHDEEPEWVHPNFVGYICKNGMLPPELA</sequence>